<name>A0A382M8W0_9ZZZZ</name>
<feature type="compositionally biased region" description="Basic and acidic residues" evidence="1">
    <location>
        <begin position="17"/>
        <end position="41"/>
    </location>
</feature>
<proteinExistence type="predicted"/>
<evidence type="ECO:0000313" key="2">
    <source>
        <dbReference type="EMBL" id="SVC45110.1"/>
    </source>
</evidence>
<protein>
    <submittedName>
        <fullName evidence="2">Uncharacterized protein</fullName>
    </submittedName>
</protein>
<accession>A0A382M8W0</accession>
<organism evidence="2">
    <name type="scientific">marine metagenome</name>
    <dbReference type="NCBI Taxonomy" id="408172"/>
    <lineage>
        <taxon>unclassified sequences</taxon>
        <taxon>metagenomes</taxon>
        <taxon>ecological metagenomes</taxon>
    </lineage>
</organism>
<sequence>MKKKGPKKTRIVRQHQGTHERIVQEKKKYNRNKNEKKLEKV</sequence>
<feature type="compositionally biased region" description="Basic residues" evidence="1">
    <location>
        <begin position="1"/>
        <end position="13"/>
    </location>
</feature>
<evidence type="ECO:0000256" key="1">
    <source>
        <dbReference type="SAM" id="MobiDB-lite"/>
    </source>
</evidence>
<gene>
    <name evidence="2" type="ORF">METZ01_LOCUS297964</name>
</gene>
<dbReference type="AlphaFoldDB" id="A0A382M8W0"/>
<reference evidence="2" key="1">
    <citation type="submission" date="2018-05" db="EMBL/GenBank/DDBJ databases">
        <authorList>
            <person name="Lanie J.A."/>
            <person name="Ng W.-L."/>
            <person name="Kazmierczak K.M."/>
            <person name="Andrzejewski T.M."/>
            <person name="Davidsen T.M."/>
            <person name="Wayne K.J."/>
            <person name="Tettelin H."/>
            <person name="Glass J.I."/>
            <person name="Rusch D."/>
            <person name="Podicherti R."/>
            <person name="Tsui H.-C.T."/>
            <person name="Winkler M.E."/>
        </authorList>
    </citation>
    <scope>NUCLEOTIDE SEQUENCE</scope>
</reference>
<dbReference type="EMBL" id="UINC01091944">
    <property type="protein sequence ID" value="SVC45110.1"/>
    <property type="molecule type" value="Genomic_DNA"/>
</dbReference>
<feature type="region of interest" description="Disordered" evidence="1">
    <location>
        <begin position="1"/>
        <end position="41"/>
    </location>
</feature>